<reference evidence="2 3" key="1">
    <citation type="submission" date="2017-07" db="EMBL/GenBank/DDBJ databases">
        <title>Mechanisms for carbon and nitrogen cycling indicate functional differentiation within the Candidate Phyla Radiation.</title>
        <authorList>
            <person name="Danczak R.E."/>
            <person name="Johnston M.D."/>
            <person name="Kenah C."/>
            <person name="Slattery M."/>
            <person name="Wrighton K.C."/>
            <person name="Wilkins M.J."/>
        </authorList>
    </citation>
    <scope>NUCLEOTIDE SEQUENCE [LARGE SCALE GENOMIC DNA]</scope>
    <source>
        <strain evidence="2">Gr01-1014_77</strain>
    </source>
</reference>
<sequence>MVIQIIVNYLVGLFAGYILELGYRSFEAKKLVKPLLVNAQMYGLSTIGLYLTYTWQIHLVIKVVLILVLTTGVEFVFGYYYLKVKKIRLWDYSKERFNYKGIVSLKFSFYWLIIALLYYYFVLPSVILYSDEFIR</sequence>
<accession>A0A554JEC1</accession>
<evidence type="ECO:0000313" key="3">
    <source>
        <dbReference type="Proteomes" id="UP000319613"/>
    </source>
</evidence>
<name>A0A554JEC1_9BACT</name>
<organism evidence="2 3">
    <name type="scientific">Candidatus Doudnabacteria bacterium Gr01-1014_77</name>
    <dbReference type="NCBI Taxonomy" id="2017133"/>
    <lineage>
        <taxon>Bacteria</taxon>
        <taxon>Candidatus Doudnaibacteriota</taxon>
    </lineage>
</organism>
<keyword evidence="1" id="KW-0812">Transmembrane</keyword>
<keyword evidence="1" id="KW-0472">Membrane</keyword>
<feature type="transmembrane region" description="Helical" evidence="1">
    <location>
        <begin position="59"/>
        <end position="82"/>
    </location>
</feature>
<dbReference type="AlphaFoldDB" id="A0A554JEC1"/>
<gene>
    <name evidence="2" type="ORF">G01um101477_36</name>
</gene>
<feature type="transmembrane region" description="Helical" evidence="1">
    <location>
        <begin position="103"/>
        <end position="121"/>
    </location>
</feature>
<feature type="transmembrane region" description="Helical" evidence="1">
    <location>
        <begin position="35"/>
        <end position="53"/>
    </location>
</feature>
<dbReference type="EMBL" id="VMFF01000002">
    <property type="protein sequence ID" value="TSC66649.1"/>
    <property type="molecule type" value="Genomic_DNA"/>
</dbReference>
<dbReference type="InterPro" id="IPR010540">
    <property type="entry name" value="CmpB_TMEM229"/>
</dbReference>
<dbReference type="Proteomes" id="UP000319613">
    <property type="component" value="Unassembled WGS sequence"/>
</dbReference>
<evidence type="ECO:0000313" key="2">
    <source>
        <dbReference type="EMBL" id="TSC66649.1"/>
    </source>
</evidence>
<evidence type="ECO:0000256" key="1">
    <source>
        <dbReference type="SAM" id="Phobius"/>
    </source>
</evidence>
<keyword evidence="1" id="KW-1133">Transmembrane helix</keyword>
<protein>
    <submittedName>
        <fullName evidence="2">Uncharacterized protein</fullName>
    </submittedName>
</protein>
<comment type="caution">
    <text evidence="2">The sequence shown here is derived from an EMBL/GenBank/DDBJ whole genome shotgun (WGS) entry which is preliminary data.</text>
</comment>
<feature type="transmembrane region" description="Helical" evidence="1">
    <location>
        <begin position="6"/>
        <end position="23"/>
    </location>
</feature>
<proteinExistence type="predicted"/>
<dbReference type="Pfam" id="PF06541">
    <property type="entry name" value="ABC_trans_CmpB"/>
    <property type="match status" value="1"/>
</dbReference>